<dbReference type="Proteomes" id="UP000218811">
    <property type="component" value="Unassembled WGS sequence"/>
</dbReference>
<keyword evidence="4" id="KW-1185">Reference proteome</keyword>
<dbReference type="PANTHER" id="PTHR12598">
    <property type="entry name" value="COPPER HOMEOSTASIS PROTEIN CUTC"/>
    <property type="match status" value="1"/>
</dbReference>
<evidence type="ECO:0000256" key="1">
    <source>
        <dbReference type="ARBA" id="ARBA00007768"/>
    </source>
</evidence>
<gene>
    <name evidence="3" type="ORF">WOLCODRAFT_135585</name>
</gene>
<name>A0A2H3J387_WOLCO</name>
<dbReference type="OMA" id="VMIRPRT"/>
<dbReference type="GO" id="GO:0005507">
    <property type="term" value="F:copper ion binding"/>
    <property type="evidence" value="ECO:0007669"/>
    <property type="project" value="TreeGrafter"/>
</dbReference>
<protein>
    <recommendedName>
        <fullName evidence="2">Copper homeostasis protein cutC homolog</fullName>
    </recommendedName>
</protein>
<proteinExistence type="inferred from homology"/>
<organism evidence="3 4">
    <name type="scientific">Wolfiporia cocos (strain MD-104)</name>
    <name type="common">Brown rot fungus</name>
    <dbReference type="NCBI Taxonomy" id="742152"/>
    <lineage>
        <taxon>Eukaryota</taxon>
        <taxon>Fungi</taxon>
        <taxon>Dikarya</taxon>
        <taxon>Basidiomycota</taxon>
        <taxon>Agaricomycotina</taxon>
        <taxon>Agaricomycetes</taxon>
        <taxon>Polyporales</taxon>
        <taxon>Phaeolaceae</taxon>
        <taxon>Wolfiporia</taxon>
    </lineage>
</organism>
<accession>A0A2H3J387</accession>
<dbReference type="EMBL" id="KB467831">
    <property type="protein sequence ID" value="PCH34243.1"/>
    <property type="molecule type" value="Genomic_DNA"/>
</dbReference>
<dbReference type="Gene3D" id="3.20.20.380">
    <property type="entry name" value="Copper homeostasis (CutC) domain"/>
    <property type="match status" value="1"/>
</dbReference>
<dbReference type="InterPro" id="IPR005627">
    <property type="entry name" value="CutC-like"/>
</dbReference>
<dbReference type="AlphaFoldDB" id="A0A2H3J387"/>
<evidence type="ECO:0000313" key="3">
    <source>
        <dbReference type="EMBL" id="PCH34243.1"/>
    </source>
</evidence>
<dbReference type="PANTHER" id="PTHR12598:SF0">
    <property type="entry name" value="COPPER HOMEOSTASIS PROTEIN CUTC HOMOLOG"/>
    <property type="match status" value="1"/>
</dbReference>
<sequence length="274" mass="28943">MAPTSVLIEVCVDSVESAIAAIDGGAHRLELCSNLGVGGGTTPSLGLFKAVRQASPDAPMMVMVRPRIGDFCYTQCEIDVMHNDIQVFKQAGATGVVFGILTADGEVDVISTARLAKEAFPMEVCFHRAFDMTRDAAAAYRAISSISHVTRILTSGHGPVAAGSVDVLCKLLRDAKSGRSTGAPAILVGSGVNATTVHPLLNTLVPLGLGEIHLSGATWISGAMKYRKEGMDMGAGGDGEWGIWRTSRERVREVRRITDEFWSDSHNTAGGDVS</sequence>
<evidence type="ECO:0000313" key="4">
    <source>
        <dbReference type="Proteomes" id="UP000218811"/>
    </source>
</evidence>
<dbReference type="Pfam" id="PF03932">
    <property type="entry name" value="CutC"/>
    <property type="match status" value="1"/>
</dbReference>
<evidence type="ECO:0000256" key="2">
    <source>
        <dbReference type="ARBA" id="ARBA00019014"/>
    </source>
</evidence>
<dbReference type="SUPFAM" id="SSF110395">
    <property type="entry name" value="CutC-like"/>
    <property type="match status" value="1"/>
</dbReference>
<dbReference type="InterPro" id="IPR036822">
    <property type="entry name" value="CutC-like_dom_sf"/>
</dbReference>
<reference evidence="3 4" key="1">
    <citation type="journal article" date="2012" name="Science">
        <title>The Paleozoic origin of enzymatic lignin decomposition reconstructed from 31 fungal genomes.</title>
        <authorList>
            <person name="Floudas D."/>
            <person name="Binder M."/>
            <person name="Riley R."/>
            <person name="Barry K."/>
            <person name="Blanchette R.A."/>
            <person name="Henrissat B."/>
            <person name="Martinez A.T."/>
            <person name="Otillar R."/>
            <person name="Spatafora J.W."/>
            <person name="Yadav J.S."/>
            <person name="Aerts A."/>
            <person name="Benoit I."/>
            <person name="Boyd A."/>
            <person name="Carlson A."/>
            <person name="Copeland A."/>
            <person name="Coutinho P.M."/>
            <person name="de Vries R.P."/>
            <person name="Ferreira P."/>
            <person name="Findley K."/>
            <person name="Foster B."/>
            <person name="Gaskell J."/>
            <person name="Glotzer D."/>
            <person name="Gorecki P."/>
            <person name="Heitman J."/>
            <person name="Hesse C."/>
            <person name="Hori C."/>
            <person name="Igarashi K."/>
            <person name="Jurgens J.A."/>
            <person name="Kallen N."/>
            <person name="Kersten P."/>
            <person name="Kohler A."/>
            <person name="Kuees U."/>
            <person name="Kumar T.K.A."/>
            <person name="Kuo A."/>
            <person name="LaButti K."/>
            <person name="Larrondo L.F."/>
            <person name="Lindquist E."/>
            <person name="Ling A."/>
            <person name="Lombard V."/>
            <person name="Lucas S."/>
            <person name="Lundell T."/>
            <person name="Martin R."/>
            <person name="McLaughlin D.J."/>
            <person name="Morgenstern I."/>
            <person name="Morin E."/>
            <person name="Murat C."/>
            <person name="Nagy L.G."/>
            <person name="Nolan M."/>
            <person name="Ohm R.A."/>
            <person name="Patyshakuliyeva A."/>
            <person name="Rokas A."/>
            <person name="Ruiz-Duenas F.J."/>
            <person name="Sabat G."/>
            <person name="Salamov A."/>
            <person name="Samejima M."/>
            <person name="Schmutz J."/>
            <person name="Slot J.C."/>
            <person name="St John F."/>
            <person name="Stenlid J."/>
            <person name="Sun H."/>
            <person name="Sun S."/>
            <person name="Syed K."/>
            <person name="Tsang A."/>
            <person name="Wiebenga A."/>
            <person name="Young D."/>
            <person name="Pisabarro A."/>
            <person name="Eastwood D.C."/>
            <person name="Martin F."/>
            <person name="Cullen D."/>
            <person name="Grigoriev I.V."/>
            <person name="Hibbett D.S."/>
        </authorList>
    </citation>
    <scope>NUCLEOTIDE SEQUENCE [LARGE SCALE GENOMIC DNA]</scope>
    <source>
        <strain evidence="3 4">MD-104</strain>
    </source>
</reference>
<comment type="similarity">
    <text evidence="1">Belongs to the CutC family.</text>
</comment>
<dbReference type="HAMAP" id="MF_00795">
    <property type="entry name" value="CutC"/>
    <property type="match status" value="1"/>
</dbReference>
<dbReference type="STRING" id="742152.A0A2H3J387"/>
<dbReference type="OrthoDB" id="7392499at2759"/>